<accession>A0ABV8Y2W6</accession>
<dbReference type="Pfam" id="PF24553">
    <property type="entry name" value="Rv0428c_C"/>
    <property type="match status" value="1"/>
</dbReference>
<dbReference type="GO" id="GO:0016746">
    <property type="term" value="F:acyltransferase activity"/>
    <property type="evidence" value="ECO:0007669"/>
    <property type="project" value="UniProtKB-KW"/>
</dbReference>
<evidence type="ECO:0000256" key="1">
    <source>
        <dbReference type="SAM" id="MobiDB-lite"/>
    </source>
</evidence>
<reference evidence="4" key="1">
    <citation type="journal article" date="2019" name="Int. J. Syst. Evol. Microbiol.">
        <title>The Global Catalogue of Microorganisms (GCM) 10K type strain sequencing project: providing services to taxonomists for standard genome sequencing and annotation.</title>
        <authorList>
            <consortium name="The Broad Institute Genomics Platform"/>
            <consortium name="The Broad Institute Genome Sequencing Center for Infectious Disease"/>
            <person name="Wu L."/>
            <person name="Ma J."/>
        </authorList>
    </citation>
    <scope>NUCLEOTIDE SEQUENCE [LARGE SCALE GENOMIC DNA]</scope>
    <source>
        <strain evidence="4">CGMCC 1.12125</strain>
    </source>
</reference>
<dbReference type="SUPFAM" id="SSF55729">
    <property type="entry name" value="Acyl-CoA N-acyltransferases (Nat)"/>
    <property type="match status" value="1"/>
</dbReference>
<dbReference type="InterPro" id="IPR000182">
    <property type="entry name" value="GNAT_dom"/>
</dbReference>
<dbReference type="Proteomes" id="UP001595965">
    <property type="component" value="Unassembled WGS sequence"/>
</dbReference>
<evidence type="ECO:0000259" key="2">
    <source>
        <dbReference type="PROSITE" id="PS51186"/>
    </source>
</evidence>
<name>A0ABV8Y2W6_9MICC</name>
<sequence>MTLLGWPAIESQEVNGWSVRFSSGITRRANSVVSATMPASMAEIEAAVDEVERRSAERWLAPTFQQWLPASGSWLEGYSESPTERTTGLSGGLSDGLSRVPAASNPTAAHHVESETFFEGQQRLGSLLERRGYEAVAPTGVLWMDRQGLPADADWDRRILVNETLSGEWLEAYMGRDAGSGSSGDDSASRMVHRRLLGGGRSRFYSCLDEDGGIAGGAKVSLVAPEGSSNTYAGIYALWVRGDRRGLGLSGLLLDAIFNHLVRLDVAGCWLQVEERSTRALTVYQSAGFSTVARYRYLTRAH</sequence>
<protein>
    <submittedName>
        <fullName evidence="3">GNAT family N-acetyltransferase</fullName>
        <ecNumber evidence="3">2.3.1.-</ecNumber>
    </submittedName>
</protein>
<dbReference type="PROSITE" id="PS51186">
    <property type="entry name" value="GNAT"/>
    <property type="match status" value="1"/>
</dbReference>
<comment type="caution">
    <text evidence="3">The sequence shown here is derived from an EMBL/GenBank/DDBJ whole genome shotgun (WGS) entry which is preliminary data.</text>
</comment>
<evidence type="ECO:0000313" key="3">
    <source>
        <dbReference type="EMBL" id="MFC4430198.1"/>
    </source>
</evidence>
<keyword evidence="3" id="KW-0012">Acyltransferase</keyword>
<keyword evidence="3" id="KW-0808">Transferase</keyword>
<keyword evidence="4" id="KW-1185">Reference proteome</keyword>
<organism evidence="3 4">
    <name type="scientific">Citricoccus alkalitolerans</name>
    <dbReference type="NCBI Taxonomy" id="246603"/>
    <lineage>
        <taxon>Bacteria</taxon>
        <taxon>Bacillati</taxon>
        <taxon>Actinomycetota</taxon>
        <taxon>Actinomycetes</taxon>
        <taxon>Micrococcales</taxon>
        <taxon>Micrococcaceae</taxon>
        <taxon>Citricoccus</taxon>
    </lineage>
</organism>
<proteinExistence type="predicted"/>
<feature type="region of interest" description="Disordered" evidence="1">
    <location>
        <begin position="78"/>
        <end position="115"/>
    </location>
</feature>
<dbReference type="InterPro" id="IPR056935">
    <property type="entry name" value="Rv0428c-like_C"/>
</dbReference>
<dbReference type="Gene3D" id="3.40.630.30">
    <property type="match status" value="1"/>
</dbReference>
<dbReference type="Pfam" id="PF00583">
    <property type="entry name" value="Acetyltransf_1"/>
    <property type="match status" value="1"/>
</dbReference>
<dbReference type="RefSeq" id="WP_344226903.1">
    <property type="nucleotide sequence ID" value="NZ_BAAALH010000001.1"/>
</dbReference>
<dbReference type="InterPro" id="IPR016181">
    <property type="entry name" value="Acyl_CoA_acyltransferase"/>
</dbReference>
<evidence type="ECO:0000313" key="4">
    <source>
        <dbReference type="Proteomes" id="UP001595965"/>
    </source>
</evidence>
<dbReference type="EC" id="2.3.1.-" evidence="3"/>
<dbReference type="EMBL" id="JBHSEN010000002">
    <property type="protein sequence ID" value="MFC4430198.1"/>
    <property type="molecule type" value="Genomic_DNA"/>
</dbReference>
<gene>
    <name evidence="3" type="ORF">ACFO0K_10935</name>
</gene>
<feature type="domain" description="N-acetyltransferase" evidence="2">
    <location>
        <begin position="159"/>
        <end position="302"/>
    </location>
</feature>